<proteinExistence type="predicted"/>
<keyword evidence="3" id="KW-1185">Reference proteome</keyword>
<evidence type="ECO:0000313" key="3">
    <source>
        <dbReference type="Proteomes" id="UP001176941"/>
    </source>
</evidence>
<name>A0ABN8ZF34_RANTA</name>
<evidence type="ECO:0000313" key="2">
    <source>
        <dbReference type="EMBL" id="CAI9171402.1"/>
    </source>
</evidence>
<dbReference type="EMBL" id="OX459966">
    <property type="protein sequence ID" value="CAI9171402.1"/>
    <property type="molecule type" value="Genomic_DNA"/>
</dbReference>
<feature type="compositionally biased region" description="Polar residues" evidence="1">
    <location>
        <begin position="125"/>
        <end position="141"/>
    </location>
</feature>
<accession>A0ABN8ZF34</accession>
<sequence length="166" mass="19124">MEIQRCIETRAMREEIREAERWGQRLRKDRDENTQWVAVFHGEKKHLNFLRRTVFWPCGPPGKRDSSAYLRCWGVLSLWAFLTDRWKARGKRSPTTQTFPVTTAPEEAFMPSPVLPSHSPVYSPPGNSKDQPPGTNSQNVIPQDEPPLCDFKSGNITRANRRCLST</sequence>
<evidence type="ECO:0000256" key="1">
    <source>
        <dbReference type="SAM" id="MobiDB-lite"/>
    </source>
</evidence>
<dbReference type="Proteomes" id="UP001176941">
    <property type="component" value="Chromosome 30"/>
</dbReference>
<organism evidence="2 3">
    <name type="scientific">Rangifer tarandus platyrhynchus</name>
    <name type="common">Svalbard reindeer</name>
    <dbReference type="NCBI Taxonomy" id="3082113"/>
    <lineage>
        <taxon>Eukaryota</taxon>
        <taxon>Metazoa</taxon>
        <taxon>Chordata</taxon>
        <taxon>Craniata</taxon>
        <taxon>Vertebrata</taxon>
        <taxon>Euteleostomi</taxon>
        <taxon>Mammalia</taxon>
        <taxon>Eutheria</taxon>
        <taxon>Laurasiatheria</taxon>
        <taxon>Artiodactyla</taxon>
        <taxon>Ruminantia</taxon>
        <taxon>Pecora</taxon>
        <taxon>Cervidae</taxon>
        <taxon>Odocoileinae</taxon>
        <taxon>Rangifer</taxon>
    </lineage>
</organism>
<gene>
    <name evidence="2" type="ORF">MRATA1EN1_LOCUS20364</name>
</gene>
<reference evidence="2" key="1">
    <citation type="submission" date="2023-04" db="EMBL/GenBank/DDBJ databases">
        <authorList>
            <consortium name="ELIXIR-Norway"/>
        </authorList>
    </citation>
    <scope>NUCLEOTIDE SEQUENCE [LARGE SCALE GENOMIC DNA]</scope>
</reference>
<protein>
    <submittedName>
        <fullName evidence="2">Uncharacterized protein</fullName>
    </submittedName>
</protein>
<feature type="region of interest" description="Disordered" evidence="1">
    <location>
        <begin position="89"/>
        <end position="153"/>
    </location>
</feature>